<dbReference type="Pfam" id="PF02518">
    <property type="entry name" value="HATPase_c"/>
    <property type="match status" value="1"/>
</dbReference>
<dbReference type="Gene3D" id="1.10.287.130">
    <property type="match status" value="1"/>
</dbReference>
<feature type="domain" description="Histidine kinase" evidence="8">
    <location>
        <begin position="578"/>
        <end position="790"/>
    </location>
</feature>
<dbReference type="InterPro" id="IPR035965">
    <property type="entry name" value="PAS-like_dom_sf"/>
</dbReference>
<dbReference type="Proteomes" id="UP000831485">
    <property type="component" value="Chromosome"/>
</dbReference>
<dbReference type="GO" id="GO:0030295">
    <property type="term" value="F:protein kinase activator activity"/>
    <property type="evidence" value="ECO:0007669"/>
    <property type="project" value="TreeGrafter"/>
</dbReference>
<dbReference type="InterPro" id="IPR050351">
    <property type="entry name" value="BphY/WalK/GraS-like"/>
</dbReference>
<dbReference type="InterPro" id="IPR036097">
    <property type="entry name" value="HisK_dim/P_sf"/>
</dbReference>
<dbReference type="EC" id="2.7.13.3" evidence="2"/>
<dbReference type="InterPro" id="IPR005467">
    <property type="entry name" value="His_kinase_dom"/>
</dbReference>
<dbReference type="PROSITE" id="PS50109">
    <property type="entry name" value="HIS_KIN"/>
    <property type="match status" value="1"/>
</dbReference>
<dbReference type="GO" id="GO:0016020">
    <property type="term" value="C:membrane"/>
    <property type="evidence" value="ECO:0007669"/>
    <property type="project" value="UniProtKB-SubCell"/>
</dbReference>
<dbReference type="SMART" id="SM00388">
    <property type="entry name" value="HisKA"/>
    <property type="match status" value="1"/>
</dbReference>
<dbReference type="SMART" id="SM00086">
    <property type="entry name" value="PAC"/>
    <property type="match status" value="4"/>
</dbReference>
<dbReference type="InterPro" id="IPR003594">
    <property type="entry name" value="HATPase_dom"/>
</dbReference>
<keyword evidence="7" id="KW-0175">Coiled coil</keyword>
<keyword evidence="5 11" id="KW-0418">Kinase</keyword>
<dbReference type="Pfam" id="PF00512">
    <property type="entry name" value="HisKA"/>
    <property type="match status" value="1"/>
</dbReference>
<evidence type="ECO:0000313" key="11">
    <source>
        <dbReference type="EMBL" id="GFO63232.1"/>
    </source>
</evidence>
<dbReference type="InterPro" id="IPR003661">
    <property type="entry name" value="HisK_dim/P_dom"/>
</dbReference>
<dbReference type="PANTHER" id="PTHR42878:SF15">
    <property type="entry name" value="BACTERIOPHYTOCHROME"/>
    <property type="match status" value="1"/>
</dbReference>
<dbReference type="InterPro" id="IPR000014">
    <property type="entry name" value="PAS"/>
</dbReference>
<dbReference type="Gene3D" id="3.30.565.10">
    <property type="entry name" value="Histidine kinase-like ATPase, C-terminal domain"/>
    <property type="match status" value="1"/>
</dbReference>
<dbReference type="PRINTS" id="PR00344">
    <property type="entry name" value="BCTRLSENSOR"/>
</dbReference>
<dbReference type="InterPro" id="IPR013655">
    <property type="entry name" value="PAS_fold_3"/>
</dbReference>
<dbReference type="Pfam" id="PF00989">
    <property type="entry name" value="PAS"/>
    <property type="match status" value="1"/>
</dbReference>
<keyword evidence="14" id="KW-1185">Reference proteome</keyword>
<feature type="domain" description="PAC" evidence="10">
    <location>
        <begin position="236"/>
        <end position="289"/>
    </location>
</feature>
<dbReference type="SMART" id="SM00091">
    <property type="entry name" value="PAS"/>
    <property type="match status" value="3"/>
</dbReference>
<reference evidence="13" key="1">
    <citation type="submission" date="2020-06" db="EMBL/GenBank/DDBJ databases">
        <title>Draft genomic sequecing of Geomonas sp. Red736.</title>
        <authorList>
            <person name="Itoh H."/>
            <person name="Xu Z.X."/>
            <person name="Ushijima N."/>
            <person name="Masuda Y."/>
            <person name="Shiratori Y."/>
            <person name="Senoo K."/>
        </authorList>
    </citation>
    <scope>NUCLEOTIDE SEQUENCE [LARGE SCALE GENOMIC DNA]</scope>
    <source>
        <strain evidence="13">Red736</strain>
    </source>
</reference>
<organism evidence="11 13">
    <name type="scientific">Geomonas paludis</name>
    <dbReference type="NCBI Taxonomy" id="2740185"/>
    <lineage>
        <taxon>Bacteria</taxon>
        <taxon>Pseudomonadati</taxon>
        <taxon>Thermodesulfobacteriota</taxon>
        <taxon>Desulfuromonadia</taxon>
        <taxon>Geobacterales</taxon>
        <taxon>Geobacteraceae</taxon>
        <taxon>Geomonas</taxon>
    </lineage>
</organism>
<dbReference type="EMBL" id="BLXY01000002">
    <property type="protein sequence ID" value="GFO63232.1"/>
    <property type="molecule type" value="Genomic_DNA"/>
</dbReference>
<dbReference type="GO" id="GO:0007234">
    <property type="term" value="P:osmosensory signaling via phosphorelay pathway"/>
    <property type="evidence" value="ECO:0007669"/>
    <property type="project" value="TreeGrafter"/>
</dbReference>
<dbReference type="AlphaFoldDB" id="A0A6V8MT61"/>
<protein>
    <recommendedName>
        <fullName evidence="2">histidine kinase</fullName>
        <ecNumber evidence="2">2.7.13.3</ecNumber>
    </recommendedName>
</protein>
<dbReference type="InterPro" id="IPR013767">
    <property type="entry name" value="PAS_fold"/>
</dbReference>
<feature type="domain" description="PAS" evidence="9">
    <location>
        <begin position="160"/>
        <end position="232"/>
    </location>
</feature>
<dbReference type="Gene3D" id="2.10.70.100">
    <property type="match status" value="1"/>
</dbReference>
<accession>A0A6V8MT61</accession>
<dbReference type="InterPro" id="IPR036890">
    <property type="entry name" value="HATPase_C_sf"/>
</dbReference>
<feature type="domain" description="PAC" evidence="10">
    <location>
        <begin position="107"/>
        <end position="159"/>
    </location>
</feature>
<dbReference type="PANTHER" id="PTHR42878">
    <property type="entry name" value="TWO-COMPONENT HISTIDINE KINASE"/>
    <property type="match status" value="1"/>
</dbReference>
<dbReference type="InterPro" id="IPR000700">
    <property type="entry name" value="PAS-assoc_C"/>
</dbReference>
<dbReference type="CDD" id="cd00082">
    <property type="entry name" value="HisKA"/>
    <property type="match status" value="1"/>
</dbReference>
<dbReference type="Pfam" id="PF08447">
    <property type="entry name" value="PAS_3"/>
    <property type="match status" value="3"/>
</dbReference>
<evidence type="ECO:0000256" key="4">
    <source>
        <dbReference type="ARBA" id="ARBA00022679"/>
    </source>
</evidence>
<keyword evidence="6" id="KW-0472">Membrane</keyword>
<dbReference type="SMART" id="SM00387">
    <property type="entry name" value="HATPase_c"/>
    <property type="match status" value="1"/>
</dbReference>
<keyword evidence="3" id="KW-0597">Phosphoprotein</keyword>
<dbReference type="Gene3D" id="3.30.450.20">
    <property type="entry name" value="PAS domain"/>
    <property type="match status" value="4"/>
</dbReference>
<dbReference type="InterPro" id="IPR001610">
    <property type="entry name" value="PAC"/>
</dbReference>
<reference evidence="12" key="3">
    <citation type="submission" date="2022-04" db="EMBL/GenBank/DDBJ databases">
        <authorList>
            <person name="Liu G."/>
        </authorList>
    </citation>
    <scope>NUCLEOTIDE SEQUENCE</scope>
    <source>
        <strain evidence="12">RG22</strain>
    </source>
</reference>
<keyword evidence="4" id="KW-0808">Transferase</keyword>
<dbReference type="SUPFAM" id="SSF47384">
    <property type="entry name" value="Homodimeric domain of signal transducing histidine kinase"/>
    <property type="match status" value="1"/>
</dbReference>
<feature type="coiled-coil region" evidence="7">
    <location>
        <begin position="540"/>
        <end position="571"/>
    </location>
</feature>
<evidence type="ECO:0000259" key="10">
    <source>
        <dbReference type="PROSITE" id="PS50113"/>
    </source>
</evidence>
<dbReference type="PROSITE" id="PS50112">
    <property type="entry name" value="PAS"/>
    <property type="match status" value="2"/>
</dbReference>
<evidence type="ECO:0000313" key="13">
    <source>
        <dbReference type="Proteomes" id="UP000568888"/>
    </source>
</evidence>
<evidence type="ECO:0000256" key="2">
    <source>
        <dbReference type="ARBA" id="ARBA00012438"/>
    </source>
</evidence>
<evidence type="ECO:0000259" key="9">
    <source>
        <dbReference type="PROSITE" id="PS50112"/>
    </source>
</evidence>
<dbReference type="InterPro" id="IPR004358">
    <property type="entry name" value="Sig_transdc_His_kin-like_C"/>
</dbReference>
<feature type="domain" description="PAC" evidence="10">
    <location>
        <begin position="496"/>
        <end position="549"/>
    </location>
</feature>
<evidence type="ECO:0000313" key="14">
    <source>
        <dbReference type="Proteomes" id="UP000831485"/>
    </source>
</evidence>
<comment type="catalytic activity">
    <reaction evidence="1">
        <text>ATP + protein L-histidine = ADP + protein N-phospho-L-histidine.</text>
        <dbReference type="EC" id="2.7.13.3"/>
    </reaction>
</comment>
<evidence type="ECO:0000256" key="3">
    <source>
        <dbReference type="ARBA" id="ARBA00022553"/>
    </source>
</evidence>
<dbReference type="FunFam" id="1.10.287.130:FF:000070">
    <property type="entry name" value="Histidine kinase sensor protein"/>
    <property type="match status" value="1"/>
</dbReference>
<dbReference type="CDD" id="cd00130">
    <property type="entry name" value="PAS"/>
    <property type="match status" value="3"/>
</dbReference>
<dbReference type="FunFam" id="3.30.565.10:FF:000006">
    <property type="entry name" value="Sensor histidine kinase WalK"/>
    <property type="match status" value="1"/>
</dbReference>
<dbReference type="GO" id="GO:0000156">
    <property type="term" value="F:phosphorelay response regulator activity"/>
    <property type="evidence" value="ECO:0007669"/>
    <property type="project" value="TreeGrafter"/>
</dbReference>
<gene>
    <name evidence="11" type="ORF">GMPD_11510</name>
    <name evidence="12" type="ORF">M1B72_11115</name>
</gene>
<feature type="domain" description="PAS" evidence="9">
    <location>
        <begin position="290"/>
        <end position="335"/>
    </location>
</feature>
<dbReference type="SUPFAM" id="SSF55874">
    <property type="entry name" value="ATPase domain of HSP90 chaperone/DNA topoisomerase II/histidine kinase"/>
    <property type="match status" value="1"/>
</dbReference>
<reference evidence="11" key="2">
    <citation type="journal article" date="2021" name="Int. J. Syst. Evol. Microbiol.">
        <title>Geomonas silvestris sp. nov., Geomonas paludis sp. nov. and Geomonas limicola sp. nov., isolated from terrestrial environments, and emended description of the genus Geomonas.</title>
        <authorList>
            <person name="Itoh H."/>
            <person name="Xu Z."/>
            <person name="Masuda Y."/>
            <person name="Ushijima N."/>
            <person name="Hayakawa C."/>
            <person name="Shiratori Y."/>
            <person name="Senoo K."/>
        </authorList>
    </citation>
    <scope>NUCLEOTIDE SEQUENCE</scope>
    <source>
        <strain evidence="11">Red736</strain>
    </source>
</reference>
<evidence type="ECO:0000256" key="7">
    <source>
        <dbReference type="SAM" id="Coils"/>
    </source>
</evidence>
<dbReference type="PROSITE" id="PS50113">
    <property type="entry name" value="PAC"/>
    <property type="match status" value="4"/>
</dbReference>
<name>A0A6V8MT61_9BACT</name>
<dbReference type="EMBL" id="CP096574">
    <property type="protein sequence ID" value="UPU38233.1"/>
    <property type="molecule type" value="Genomic_DNA"/>
</dbReference>
<dbReference type="RefSeq" id="WP_183346108.1">
    <property type="nucleotide sequence ID" value="NZ_BLXY01000002.1"/>
</dbReference>
<feature type="domain" description="PAC" evidence="10">
    <location>
        <begin position="369"/>
        <end position="421"/>
    </location>
</feature>
<proteinExistence type="predicted"/>
<dbReference type="Proteomes" id="UP000568888">
    <property type="component" value="Unassembled WGS sequence"/>
</dbReference>
<sequence length="797" mass="88753">MNRLSQVNQVADHNSSAPRTCIGGDALALSQPAPSGPAYEELLRNMFRAAPLGVYQTDNDGHPPASVLSCPAGPAGVGAHRAGYINPQERKGLAASFQAAMEAGHQWQQQFRYRFADGAVSVLQAVVAPLRDERGAPTGYQVCTIDVTAQHHAQQELALSDDRQRVALDAAELGIWDFDVTGNDCYFSPLCYQMLGYSGGQMQVRLEDWTNIIHPQYLDNARRVLEDCISGSIDKFELEFRLKTNEGKWHWYRCTGKAAERDAGGRASRLAGTLLDINQAKLMEHLLQMEHGLLNLITSTSPVGIMFIESDGNITFVNPRAERILGLTKQQMAHREPAVVDAIFSVEDDAGAGIEVSLGQILEQGRCLLQSCFVFTRPDGGSAVLSISTAPFLDPASTVSGTVVTLEDVTEQKTREQVLADNDRLLRETQRIAQLGSYVLDIAQDHWACSSKLEEILGIDAGYPKTMQGHFDIVHEEFREQFIDSYRAAISKNRPFEHEYKIRRHNDGEERWVTECSELTWDAACKQARMIGTIKDITERKAAEEAIRNLNDELDRRVIERTSQLEAAKKEIESFSYSVSHDLRAPLRHINSYSAILIEEYGESLPEDARYYLERICTASNRMGKQIDDLLALTRVGRAIMKRSTFNISQLAADVVDMLSEESDNPPEFVVQPGISAYGDSALVRLVLQNLLGNSVKYSSRAPFPRIEFGQTQVAGRHAFFVRDNGVGFDMAYVEKLFQPFQRLHGSEFEGTGIGLATVRRIIERHGGSIWAEGKEHEGATFYFTLSHPRKSDSSSR</sequence>
<evidence type="ECO:0000256" key="6">
    <source>
        <dbReference type="ARBA" id="ARBA00023136"/>
    </source>
</evidence>
<evidence type="ECO:0000256" key="1">
    <source>
        <dbReference type="ARBA" id="ARBA00000085"/>
    </source>
</evidence>
<dbReference type="SUPFAM" id="SSF55785">
    <property type="entry name" value="PYP-like sensor domain (PAS domain)"/>
    <property type="match status" value="4"/>
</dbReference>
<evidence type="ECO:0000313" key="12">
    <source>
        <dbReference type="EMBL" id="UPU38233.1"/>
    </source>
</evidence>
<dbReference type="GO" id="GO:0006355">
    <property type="term" value="P:regulation of DNA-templated transcription"/>
    <property type="evidence" value="ECO:0007669"/>
    <property type="project" value="InterPro"/>
</dbReference>
<evidence type="ECO:0000259" key="8">
    <source>
        <dbReference type="PROSITE" id="PS50109"/>
    </source>
</evidence>
<dbReference type="NCBIfam" id="TIGR00229">
    <property type="entry name" value="sensory_box"/>
    <property type="match status" value="3"/>
</dbReference>
<dbReference type="GO" id="GO:0000155">
    <property type="term" value="F:phosphorelay sensor kinase activity"/>
    <property type="evidence" value="ECO:0007669"/>
    <property type="project" value="InterPro"/>
</dbReference>
<evidence type="ECO:0000256" key="5">
    <source>
        <dbReference type="ARBA" id="ARBA00022777"/>
    </source>
</evidence>